<evidence type="ECO:0000313" key="7">
    <source>
        <dbReference type="Proteomes" id="UP000277570"/>
    </source>
</evidence>
<dbReference type="NCBIfam" id="TIGR01760">
    <property type="entry name" value="tape_meas_TP901"/>
    <property type="match status" value="1"/>
</dbReference>
<dbReference type="InterPro" id="IPR016024">
    <property type="entry name" value="ARM-type_fold"/>
</dbReference>
<dbReference type="Proteomes" id="UP000277570">
    <property type="component" value="Unassembled WGS sequence"/>
</dbReference>
<feature type="region of interest" description="Disordered" evidence="3">
    <location>
        <begin position="1051"/>
        <end position="1083"/>
    </location>
</feature>
<dbReference type="SUPFAM" id="SSF48371">
    <property type="entry name" value="ARM repeat"/>
    <property type="match status" value="1"/>
</dbReference>
<keyword evidence="4" id="KW-0472">Membrane</keyword>
<evidence type="ECO:0000256" key="4">
    <source>
        <dbReference type="SAM" id="Phobius"/>
    </source>
</evidence>
<feature type="compositionally biased region" description="Acidic residues" evidence="3">
    <location>
        <begin position="1074"/>
        <end position="1083"/>
    </location>
</feature>
<feature type="transmembrane region" description="Helical" evidence="4">
    <location>
        <begin position="470"/>
        <end position="492"/>
    </location>
</feature>
<feature type="coiled-coil region" evidence="2">
    <location>
        <begin position="706"/>
        <end position="963"/>
    </location>
</feature>
<dbReference type="InterPro" id="IPR010090">
    <property type="entry name" value="Phage_tape_meas"/>
</dbReference>
<feature type="domain" description="Phage tail tape measure protein" evidence="5">
    <location>
        <begin position="127"/>
        <end position="313"/>
    </location>
</feature>
<keyword evidence="2" id="KW-0175">Coiled coil</keyword>
<dbReference type="RefSeq" id="WP_125150263.1">
    <property type="nucleotide sequence ID" value="NZ_UYIN01000024.1"/>
</dbReference>
<feature type="transmembrane region" description="Helical" evidence="4">
    <location>
        <begin position="524"/>
        <end position="542"/>
    </location>
</feature>
<accession>A0ABY6T2A4</accession>
<comment type="caution">
    <text evidence="6">The sequence shown here is derived from an EMBL/GenBank/DDBJ whole genome shotgun (WGS) entry which is preliminary data.</text>
</comment>
<keyword evidence="1" id="KW-1188">Viral release from host cell</keyword>
<gene>
    <name evidence="6" type="ORF">NCTC10913_04957</name>
</gene>
<evidence type="ECO:0000256" key="3">
    <source>
        <dbReference type="SAM" id="MobiDB-lite"/>
    </source>
</evidence>
<protein>
    <submittedName>
        <fullName evidence="6">Phage protein</fullName>
    </submittedName>
</protein>
<proteinExistence type="predicted"/>
<feature type="compositionally biased region" description="Low complexity" evidence="3">
    <location>
        <begin position="1052"/>
        <end position="1066"/>
    </location>
</feature>
<dbReference type="PANTHER" id="PTHR37813:SF1">
    <property type="entry name" value="FELS-2 PROPHAGE PROTEIN"/>
    <property type="match status" value="1"/>
</dbReference>
<reference evidence="6 7" key="1">
    <citation type="submission" date="2018-11" db="EMBL/GenBank/DDBJ databases">
        <authorList>
            <consortium name="Pathogen Informatics"/>
        </authorList>
    </citation>
    <scope>NUCLEOTIDE SEQUENCE [LARGE SCALE GENOMIC DNA]</scope>
    <source>
        <strain evidence="6 7">NCTC10913</strain>
    </source>
</reference>
<sequence>MSDGRIIIDTEIDNSGSEKGIKDLRAKAATLAAEYRKLGMSQSEAFTKAWSEIERESGFGSQKVVSDLKQIKEKGVKILMTSLAALGSILTTIGGVALKVGIDFESAFTGVRKTVDATEEQFAQLEKSIRDMSKSMPESASQIAQVAEAAGQLGIKMENIEAFTKSMVMLGDSTNMTSDEAATALARLANITGMPQTQFDKLGSVIVALGNNFATTESEITAMGLRLAGAGHQVGMSEAQIMSFSAALSSVGIEAEMGGSAFSKVMVQMQLAAEKGGESLDNFAKVAGMSSEEFRQAFKDDAAGAISSFLVGLSKCEERGTSAIAVLDDMGITEVRMRDALLRAAGASDVFTDALQLGNQAWEENTALTNEANTRYATTESKLKILKNNLVDLGITAFQKFKEPFREALDTVLENVNKLGESLNNGELGASVDRLAIAFGNFVKSASTVITNILPTLISGFAWIMENGGLIASIIAGIGAAMLTMNVANMIYSVVKSFRAAKEATEALTVAQWLYNVAMESNPIGIVISLIAGLVTAIVVLWNTSDGFRSFFIGLWDKVKEALSGVINFVKSNWQGLLLTLANPFVGAYKLIYDNCQGFRNIVNNVFSSIVNVAKNFVSNLLKPFITFKNNCVTLMQNGKWAQLGLYVVQGIAKGIASGALLPVKLIANLANSIVNAFRSRMKIHSPSRVMEENGEYVGQGVAKGISNSTKDVKNATQEMADAIEEELNNNKSKFEKFCDGLTTALKNQYEQQKENQLNALKTNLKNEDDASKERLKVYESEYNEKIKNIENETESRTESINNQIKEIENLRDAKVDALQAEIDAIDKVSEAEERAEKRRDSANKINVLKTKMANTKSEAEKRALALQIKNAESDMNKQENEWSNEDKKADLKAEIEAIKEKADLEKEALKAQIDSIKEEADLKKEKLKEDYEAQKENENNKLETIKEANNAKQEEIESQYEKLLDTDNINAEARKLIMSNNQEEVLKLLKTYNPKWQDAGQSLADSLINGLNSEKQSMQDAIAESIDLDDVIRDQQAELTRLKELLDSLNSSEAGGSSGGSADDSGGLGDLGEMPDDIEGLNEDLDSLNENLDECGETTNGLFGGIEEKVGGLSRLFTGFAPEIVNFFSECLDSIGSFFSNLWTNISTTCTEGWNNVVAFFTESIPAWIASVGEWFNQLPYNIGFALGEAFGSVLQWGTNTWNYFTTNIPIWINNISTWFSQLPGKVQEWLTNTINNIRQWGTDTLSYITTNVPIWINNIGTFFSQLPDKIQIWLANALTNIKTWCTNMITEGKKGASDTVIAIVDGFKNIPSKMVEIGRNIVQGIKDGIKSAWNGMTGWIGSLCDGFIDGVKSKFDIHSPSRVMRDLIGKNIVKGIGVGIEYEMPNLQENFNTDIDELVSKLKGSVDYETAKTTASIATNANHAAGVTNSTDDHSTNNTYDALLKVEHMEVRSDEDIDQLARELAFHVKK</sequence>
<dbReference type="Pfam" id="PF10145">
    <property type="entry name" value="PhageMin_Tail"/>
    <property type="match status" value="1"/>
</dbReference>
<dbReference type="PANTHER" id="PTHR37813">
    <property type="entry name" value="FELS-2 PROPHAGE PROTEIN"/>
    <property type="match status" value="1"/>
</dbReference>
<keyword evidence="4" id="KW-1133">Transmembrane helix</keyword>
<keyword evidence="7" id="KW-1185">Reference proteome</keyword>
<dbReference type="EMBL" id="UYIN01000024">
    <property type="protein sequence ID" value="VDG74713.1"/>
    <property type="molecule type" value="Genomic_DNA"/>
</dbReference>
<evidence type="ECO:0000259" key="5">
    <source>
        <dbReference type="Pfam" id="PF10145"/>
    </source>
</evidence>
<evidence type="ECO:0000256" key="2">
    <source>
        <dbReference type="SAM" id="Coils"/>
    </source>
</evidence>
<name>A0ABY6T2A4_9CLOT</name>
<evidence type="ECO:0000256" key="1">
    <source>
        <dbReference type="ARBA" id="ARBA00022612"/>
    </source>
</evidence>
<evidence type="ECO:0000313" key="6">
    <source>
        <dbReference type="EMBL" id="VDG74713.1"/>
    </source>
</evidence>
<keyword evidence="4" id="KW-0812">Transmembrane</keyword>
<organism evidence="6 7">
    <name type="scientific">Clostridium carnis</name>
    <dbReference type="NCBI Taxonomy" id="1530"/>
    <lineage>
        <taxon>Bacteria</taxon>
        <taxon>Bacillati</taxon>
        <taxon>Bacillota</taxon>
        <taxon>Clostridia</taxon>
        <taxon>Eubacteriales</taxon>
        <taxon>Clostridiaceae</taxon>
        <taxon>Clostridium</taxon>
    </lineage>
</organism>